<dbReference type="PROSITE" id="PS51257">
    <property type="entry name" value="PROKAR_LIPOPROTEIN"/>
    <property type="match status" value="1"/>
</dbReference>
<proteinExistence type="predicted"/>
<sequence length="306" mass="31580">MWADKVGCVSRKGFAGAAAVALLCGCTAFGPAAHPTQRAVESILDGAGQSVFTRLVLTPDAHDIQVAVRVDGTEIWWTQSGAGDRVVQPSVVGASRPDAVDFDALDAQLASVAQSCDLDPQLAVFVAATGALVADSTCDGRLTATSLRGGEPASADIDLASVEGIDRLLAEVSAALPNQRAYQISLPGPASPRGDTARAEGGPWVLADGTTCMVSYLRAGQDAATGQVRSFRCDGYGQQTVDYDAQQPFDPAALSAADIRSAMADGLAASGFDPQMVSYYGIYELLGTGTMLAIITSDGNYHESSL</sequence>
<reference evidence="1" key="1">
    <citation type="journal article" date="2024" name="Int. J. Syst. Evol. Microbiol.">
        <title>Brooklawnia propionicigenes sp. nov., a facultatively anaerobic, propionate-producing bacterium isolated from a methanogenic reactor treating waste from cattle farms.</title>
        <authorList>
            <person name="Akita Y."/>
            <person name="Ueki A."/>
            <person name="Tonouchi A."/>
            <person name="Sugawara Y."/>
            <person name="Honma S."/>
            <person name="Kaku N."/>
            <person name="Ueki K."/>
        </authorList>
    </citation>
    <scope>NUCLEOTIDE SEQUENCE</scope>
    <source>
        <strain evidence="1">SH051</strain>
    </source>
</reference>
<dbReference type="EMBL" id="AP028056">
    <property type="protein sequence ID" value="BEH02410.1"/>
    <property type="molecule type" value="Genomic_DNA"/>
</dbReference>
<organism evidence="1 2">
    <name type="scientific">Brooklawnia propionicigenes</name>
    <dbReference type="NCBI Taxonomy" id="3041175"/>
    <lineage>
        <taxon>Bacteria</taxon>
        <taxon>Bacillati</taxon>
        <taxon>Actinomycetota</taxon>
        <taxon>Actinomycetes</taxon>
        <taxon>Propionibacteriales</taxon>
        <taxon>Propionibacteriaceae</taxon>
        <taxon>Brooklawnia</taxon>
    </lineage>
</organism>
<dbReference type="KEGG" id="broo:brsh051_16910"/>
<dbReference type="Proteomes" id="UP001431656">
    <property type="component" value="Chromosome"/>
</dbReference>
<accession>A0AAN0K6Z5</accession>
<protein>
    <recommendedName>
        <fullName evidence="3">Lipoprotein</fullName>
    </recommendedName>
</protein>
<evidence type="ECO:0008006" key="3">
    <source>
        <dbReference type="Google" id="ProtNLM"/>
    </source>
</evidence>
<dbReference type="AlphaFoldDB" id="A0AAN0K6Z5"/>
<name>A0AAN0K6Z5_9ACTN</name>
<evidence type="ECO:0000313" key="1">
    <source>
        <dbReference type="EMBL" id="BEH02410.1"/>
    </source>
</evidence>
<evidence type="ECO:0000313" key="2">
    <source>
        <dbReference type="Proteomes" id="UP001431656"/>
    </source>
</evidence>
<keyword evidence="2" id="KW-1185">Reference proteome</keyword>
<gene>
    <name evidence="1" type="ORF">brsh051_16910</name>
</gene>